<reference evidence="1" key="1">
    <citation type="submission" date="2023-03" db="EMBL/GenBank/DDBJ databases">
        <title>Massive genome expansion in bonnet fungi (Mycena s.s.) driven by repeated elements and novel gene families across ecological guilds.</title>
        <authorList>
            <consortium name="Lawrence Berkeley National Laboratory"/>
            <person name="Harder C.B."/>
            <person name="Miyauchi S."/>
            <person name="Viragh M."/>
            <person name="Kuo A."/>
            <person name="Thoen E."/>
            <person name="Andreopoulos B."/>
            <person name="Lu D."/>
            <person name="Skrede I."/>
            <person name="Drula E."/>
            <person name="Henrissat B."/>
            <person name="Morin E."/>
            <person name="Kohler A."/>
            <person name="Barry K."/>
            <person name="LaButti K."/>
            <person name="Morin E."/>
            <person name="Salamov A."/>
            <person name="Lipzen A."/>
            <person name="Mereny Z."/>
            <person name="Hegedus B."/>
            <person name="Baldrian P."/>
            <person name="Stursova M."/>
            <person name="Weitz H."/>
            <person name="Taylor A."/>
            <person name="Grigoriev I.V."/>
            <person name="Nagy L.G."/>
            <person name="Martin F."/>
            <person name="Kauserud H."/>
        </authorList>
    </citation>
    <scope>NUCLEOTIDE SEQUENCE</scope>
    <source>
        <strain evidence="1">CBHHK188m</strain>
    </source>
</reference>
<dbReference type="EMBL" id="JARJLG010000021">
    <property type="protein sequence ID" value="KAJ7771329.1"/>
    <property type="molecule type" value="Genomic_DNA"/>
</dbReference>
<accession>A0AAD7JX65</accession>
<comment type="caution">
    <text evidence="1">The sequence shown here is derived from an EMBL/GenBank/DDBJ whole genome shotgun (WGS) entry which is preliminary data.</text>
</comment>
<protein>
    <submittedName>
        <fullName evidence="1">Uncharacterized protein</fullName>
    </submittedName>
</protein>
<evidence type="ECO:0000313" key="2">
    <source>
        <dbReference type="Proteomes" id="UP001215280"/>
    </source>
</evidence>
<organism evidence="1 2">
    <name type="scientific">Mycena maculata</name>
    <dbReference type="NCBI Taxonomy" id="230809"/>
    <lineage>
        <taxon>Eukaryota</taxon>
        <taxon>Fungi</taxon>
        <taxon>Dikarya</taxon>
        <taxon>Basidiomycota</taxon>
        <taxon>Agaricomycotina</taxon>
        <taxon>Agaricomycetes</taxon>
        <taxon>Agaricomycetidae</taxon>
        <taxon>Agaricales</taxon>
        <taxon>Marasmiineae</taxon>
        <taxon>Mycenaceae</taxon>
        <taxon>Mycena</taxon>
    </lineage>
</organism>
<dbReference type="Proteomes" id="UP001215280">
    <property type="component" value="Unassembled WGS sequence"/>
</dbReference>
<name>A0AAD7JX65_9AGAR</name>
<sequence>MSKYEPRLSPYVFHAACNADDPGVPALPFRPQISAYGDRASATWAGCAGSMDEYYEPARHLPTPYMDGHSGSYIGTTTPTPTRAFPSMYEPSADGGYTATTIGSLRLNRLTLKPDDIIYYMTRDGAAGARTGGAGNGGLEPTWQVEEARGVGDGTGGDRARVGCGCGRGWRCTKTIPSAMGKLEAHGDGEARRRGEWRMTRPFGREIARDDAGMRAWMRRGVAQTREAHEWSEGVGATNERWRLVLRPRRFVRLSATGGAERPAALHGRWAGIHCRRSLTYRERVESAFVQQGMDAEHTARSVANDGAAVRSPRASPSSAMPVPLSVIVQRFWMFFSSFSHHLPPPCPSRSDIRKQTTARMSSGIVHGQPFIADAGPRREERWISGVFKRVGRESRRPIVHVFDARAALRRSQRDFPPTGCPVVPGCPSLGLTPSSLLRCDSTPAYPKIHSSATTGVPNSVSGSKAVPTTTLRTRPSFASFAAPDASSMTTVATSLTTSSVVPENNAVLVGNAPKSNGAFTSAPFMSVISPVFLLATISLF</sequence>
<dbReference type="AlphaFoldDB" id="A0AAD7JX65"/>
<evidence type="ECO:0000313" key="1">
    <source>
        <dbReference type="EMBL" id="KAJ7771329.1"/>
    </source>
</evidence>
<keyword evidence="2" id="KW-1185">Reference proteome</keyword>
<gene>
    <name evidence="1" type="ORF">DFH07DRAFT_768301</name>
</gene>
<proteinExistence type="predicted"/>